<evidence type="ECO:0000259" key="5">
    <source>
        <dbReference type="PROSITE" id="PS50853"/>
    </source>
</evidence>
<feature type="domain" description="Fibronectin type-III" evidence="5">
    <location>
        <begin position="860"/>
        <end position="956"/>
    </location>
</feature>
<dbReference type="InterPro" id="IPR036116">
    <property type="entry name" value="FN3_sf"/>
</dbReference>
<evidence type="ECO:0000259" key="4">
    <source>
        <dbReference type="PROSITE" id="PS50835"/>
    </source>
</evidence>
<name>A0A9P1INM0_9PELO</name>
<keyword evidence="2" id="KW-1015">Disulfide bond</keyword>
<feature type="region of interest" description="Disordered" evidence="3">
    <location>
        <begin position="1350"/>
        <end position="1379"/>
    </location>
</feature>
<keyword evidence="7" id="KW-1185">Reference proteome</keyword>
<dbReference type="InterPro" id="IPR036179">
    <property type="entry name" value="Ig-like_dom_sf"/>
</dbReference>
<keyword evidence="1" id="KW-0677">Repeat</keyword>
<dbReference type="SUPFAM" id="SSF49265">
    <property type="entry name" value="Fibronectin type III"/>
    <property type="match status" value="4"/>
</dbReference>
<dbReference type="Pfam" id="PF00041">
    <property type="entry name" value="fn3"/>
    <property type="match status" value="4"/>
</dbReference>
<dbReference type="Gene3D" id="2.60.40.10">
    <property type="entry name" value="Immunoglobulins"/>
    <property type="match status" value="10"/>
</dbReference>
<reference evidence="6" key="1">
    <citation type="submission" date="2022-11" db="EMBL/GenBank/DDBJ databases">
        <authorList>
            <person name="Kikuchi T."/>
        </authorList>
    </citation>
    <scope>NUCLEOTIDE SEQUENCE</scope>
    <source>
        <strain evidence="6">PS1010</strain>
    </source>
</reference>
<feature type="domain" description="Fibronectin type-III" evidence="5">
    <location>
        <begin position="542"/>
        <end position="643"/>
    </location>
</feature>
<evidence type="ECO:0000313" key="6">
    <source>
        <dbReference type="EMBL" id="CAI5448326.1"/>
    </source>
</evidence>
<dbReference type="CDD" id="cd00096">
    <property type="entry name" value="Ig"/>
    <property type="match status" value="1"/>
</dbReference>
<dbReference type="EMBL" id="CANHGI010000004">
    <property type="protein sequence ID" value="CAI5448326.1"/>
    <property type="molecule type" value="Genomic_DNA"/>
</dbReference>
<dbReference type="Pfam" id="PF07679">
    <property type="entry name" value="I-set"/>
    <property type="match status" value="2"/>
</dbReference>
<comment type="caution">
    <text evidence="6">The sequence shown here is derived from an EMBL/GenBank/DDBJ whole genome shotgun (WGS) entry which is preliminary data.</text>
</comment>
<dbReference type="Proteomes" id="UP001152747">
    <property type="component" value="Unassembled WGS sequence"/>
</dbReference>
<protein>
    <submittedName>
        <fullName evidence="6">Uncharacterized protein</fullName>
    </submittedName>
</protein>
<feature type="domain" description="Fibronectin type-III" evidence="5">
    <location>
        <begin position="1062"/>
        <end position="1148"/>
    </location>
</feature>
<dbReference type="InterPro" id="IPR050964">
    <property type="entry name" value="Striated_Muscle_Regulatory"/>
</dbReference>
<sequence>MNSTIYRIRATVIYTDDTESEPSESTTISIQDLKSTSPLILDTKILSNSTVLITFLPGQSMKNVENYTVSYRIMPLGIWETFDFLSDETGTFMLEDLEPNMQYKVKMRLMSGIGTESNSVLFITSTAALATIKMEPSQEISLDPNDKEKLIIKCTVTSTQPCTVFWKVNSEPVPKDTSVYNIKTQEEDKGKYFSTIETKTRSRSALYTCVAKNDAGETSQNVTVTITGPGSPPTEIGLKAENDGYTVTWKPPSVKNGKIVRYIVYFTTQSFLPVQFWEKRDLDGEQFSTHIPFVTTEGFFVRIQSAIRSGPGIISDIVGLAPNASPIKITMTIDGKSVESAIVEPRTDVEIFCDGTGFPKPSLSMAKSQQPNPKNVEPDAWIPLKENEGIVAKSSKLLVYTSKFVHCRGKNNFGSNFSTIELVVEKPGDAPSEIQVLNINPLDATVVWKNPQFPNLPITRFTILISKETTDDLNTWQPITHEVQNETFAQDQKHIYQQTINIQNLDKSSTYFVRVQAENRAGAGPASKAIQFNTTDGGPNVPPENVRVMANEANLVHILWDAPKTPIKITDYAIHYTRDTAEDDYIKWQIVYVPSIEGETSYRKKLDFSILAPKTFYRFRVIPRNLFANGTPSPQVQFETSKQIPIPTDLQIEVNKDNSVDIHFEAAKQQNERFEKYVVSLSTSPVGAELLDETKWTNIRANVDFDEINSMVHIKIHGDDLLKNQSYNVRICPTKNDVDCVLKMTWSPIAQFKTSHGKIETLAYWEALENEGVLKFDPDLNEKIEVSCVARGNPIPKITWSWNNSSLGDDWEIKEENINANHQRATAIRSHRTESGQLTCRAENEEGNAETSLDIIISGPGSPPTFVNITSYQNEIRLSWREPEISNGEIVRYAIYVTKDKDEEDLSDWHKFETSETQWDFPNFGAETEHFIRFQAFSTNGVGIISEIYNVTSDEYYESITLEIFDSNESANFEADPNETKDLICRGSGKPIPQIFYKFEDEEDEQKIDDSELIIRRGGDEFEAKLPAKSSKKNLTVECWAKNKYEIVKDEKTIFVKLPGDAPKNLKWWFEENNDTHIFFSWDPPKYPNGFIENYSIYIGPFEMRVSGPPARYGEVLPNINFTVRIAAINEYGMGEKSMPVFVTTPNRGPKTPPVVIKIAQENEETSRVYVEWIGPTKPNGIIQYFTIYTKRKGDEFIEWQKTTHQFNATSTIFDSSAGFDENVDYELKMTATNERFESPFSGIHVFRIGNSSDQEEIQNSNEILEFSASFRDDKIDVEIFGNSSNFDEFLVKIWRNQTNLLERKMNGDRKFEVKLEENDKDLEISITGIRNNLEIITSDKIIISSQKSLSENSDLSENSPSNNTNVKDKRYQIKEPPL</sequence>
<dbReference type="SMART" id="SM00408">
    <property type="entry name" value="IGc2"/>
    <property type="match status" value="2"/>
</dbReference>
<feature type="domain" description="Fibronectin type-III" evidence="5">
    <location>
        <begin position="37"/>
        <end position="130"/>
    </location>
</feature>
<dbReference type="InterPro" id="IPR003961">
    <property type="entry name" value="FN3_dom"/>
</dbReference>
<dbReference type="OrthoDB" id="10253954at2759"/>
<gene>
    <name evidence="6" type="ORF">CAMP_LOCUS10963</name>
</gene>
<evidence type="ECO:0000256" key="1">
    <source>
        <dbReference type="ARBA" id="ARBA00022737"/>
    </source>
</evidence>
<evidence type="ECO:0000313" key="7">
    <source>
        <dbReference type="Proteomes" id="UP001152747"/>
    </source>
</evidence>
<dbReference type="SMART" id="SM00060">
    <property type="entry name" value="FN3"/>
    <property type="match status" value="8"/>
</dbReference>
<dbReference type="PROSITE" id="PS50835">
    <property type="entry name" value="IG_LIKE"/>
    <property type="match status" value="2"/>
</dbReference>
<dbReference type="InterPro" id="IPR013783">
    <property type="entry name" value="Ig-like_fold"/>
</dbReference>
<feature type="compositionally biased region" description="Low complexity" evidence="3">
    <location>
        <begin position="1350"/>
        <end position="1364"/>
    </location>
</feature>
<organism evidence="6 7">
    <name type="scientific">Caenorhabditis angaria</name>
    <dbReference type="NCBI Taxonomy" id="860376"/>
    <lineage>
        <taxon>Eukaryota</taxon>
        <taxon>Metazoa</taxon>
        <taxon>Ecdysozoa</taxon>
        <taxon>Nematoda</taxon>
        <taxon>Chromadorea</taxon>
        <taxon>Rhabditida</taxon>
        <taxon>Rhabditina</taxon>
        <taxon>Rhabditomorpha</taxon>
        <taxon>Rhabditoidea</taxon>
        <taxon>Rhabditidae</taxon>
        <taxon>Peloderinae</taxon>
        <taxon>Caenorhabditis</taxon>
    </lineage>
</organism>
<feature type="compositionally biased region" description="Basic and acidic residues" evidence="3">
    <location>
        <begin position="1367"/>
        <end position="1379"/>
    </location>
</feature>
<feature type="domain" description="Fibronectin type-III" evidence="5">
    <location>
        <begin position="1153"/>
        <end position="1252"/>
    </location>
</feature>
<dbReference type="CDD" id="cd00063">
    <property type="entry name" value="FN3"/>
    <property type="match status" value="6"/>
</dbReference>
<dbReference type="SUPFAM" id="SSF48726">
    <property type="entry name" value="Immunoglobulin"/>
    <property type="match status" value="2"/>
</dbReference>
<accession>A0A9P1INM0</accession>
<feature type="domain" description="Fibronectin type-III" evidence="5">
    <location>
        <begin position="430"/>
        <end position="537"/>
    </location>
</feature>
<feature type="domain" description="Ig-like" evidence="4">
    <location>
        <begin position="781"/>
        <end position="858"/>
    </location>
</feature>
<evidence type="ECO:0000256" key="2">
    <source>
        <dbReference type="ARBA" id="ARBA00023157"/>
    </source>
</evidence>
<proteinExistence type="predicted"/>
<evidence type="ECO:0000256" key="3">
    <source>
        <dbReference type="SAM" id="MobiDB-lite"/>
    </source>
</evidence>
<dbReference type="PANTHER" id="PTHR13817:SF166">
    <property type="entry name" value="NEURONAL IGCAM-RELATED"/>
    <property type="match status" value="1"/>
</dbReference>
<feature type="domain" description="Ig-like" evidence="4">
    <location>
        <begin position="136"/>
        <end position="225"/>
    </location>
</feature>
<dbReference type="PANTHER" id="PTHR13817">
    <property type="entry name" value="TITIN"/>
    <property type="match status" value="1"/>
</dbReference>
<dbReference type="InterPro" id="IPR013098">
    <property type="entry name" value="Ig_I-set"/>
</dbReference>
<dbReference type="PROSITE" id="PS50853">
    <property type="entry name" value="FN3"/>
    <property type="match status" value="6"/>
</dbReference>
<dbReference type="InterPro" id="IPR007110">
    <property type="entry name" value="Ig-like_dom"/>
</dbReference>
<dbReference type="InterPro" id="IPR003598">
    <property type="entry name" value="Ig_sub2"/>
</dbReference>